<comment type="caution">
    <text evidence="2">The sequence shown here is derived from an EMBL/GenBank/DDBJ whole genome shotgun (WGS) entry which is preliminary data.</text>
</comment>
<dbReference type="Gene3D" id="3.40.50.2300">
    <property type="match status" value="2"/>
</dbReference>
<evidence type="ECO:0000259" key="1">
    <source>
        <dbReference type="Pfam" id="PF13407"/>
    </source>
</evidence>
<dbReference type="InterPro" id="IPR028082">
    <property type="entry name" value="Peripla_BP_I"/>
</dbReference>
<evidence type="ECO:0000313" key="3">
    <source>
        <dbReference type="Proteomes" id="UP000019666"/>
    </source>
</evidence>
<keyword evidence="3" id="KW-1185">Reference proteome</keyword>
<dbReference type="Proteomes" id="UP000019666">
    <property type="component" value="Unassembled WGS sequence"/>
</dbReference>
<gene>
    <name evidence="2" type="ORF">Rumeso_01597</name>
</gene>
<dbReference type="EMBL" id="AOSK01000041">
    <property type="protein sequence ID" value="EYD76639.1"/>
    <property type="molecule type" value="Genomic_DNA"/>
</dbReference>
<dbReference type="HOGENOM" id="CLU_1336695_0_0_5"/>
<organism evidence="2 3">
    <name type="scientific">Rubellimicrobium mesophilum DSM 19309</name>
    <dbReference type="NCBI Taxonomy" id="442562"/>
    <lineage>
        <taxon>Bacteria</taxon>
        <taxon>Pseudomonadati</taxon>
        <taxon>Pseudomonadota</taxon>
        <taxon>Alphaproteobacteria</taxon>
        <taxon>Rhodobacterales</taxon>
        <taxon>Roseobacteraceae</taxon>
        <taxon>Rubellimicrobium</taxon>
    </lineage>
</organism>
<name>A0A017HSC1_9RHOB</name>
<dbReference type="InterPro" id="IPR025997">
    <property type="entry name" value="SBP_2_dom"/>
</dbReference>
<reference evidence="2 3" key="1">
    <citation type="submission" date="2013-02" db="EMBL/GenBank/DDBJ databases">
        <authorList>
            <person name="Fiebig A."/>
            <person name="Goeker M."/>
            <person name="Klenk H.-P.P."/>
        </authorList>
    </citation>
    <scope>NUCLEOTIDE SEQUENCE [LARGE SCALE GENOMIC DNA]</scope>
    <source>
        <strain evidence="2 3">DSM 19309</strain>
    </source>
</reference>
<accession>A0A017HSC1</accession>
<sequence>MLAAARQLDYARRSPEAHRVILRIEVTLVRPEARFFFRLAGAFERLGAMLDPLRRRHRTFVPEDDPAAIAARIAKPGLRRAGLILAVPDVSAIRVALGQMQARGLPIVQIVTRATGVVADCVGIDNEAAGRVAGLLLSRMQPRAGTVVAICYGGAYQMHRDRIRGFSGYLQAHPRPDLRSAQVLSGHDRGARSCCSTPCGNGQTS</sequence>
<evidence type="ECO:0000313" key="2">
    <source>
        <dbReference type="EMBL" id="EYD76639.1"/>
    </source>
</evidence>
<feature type="domain" description="Periplasmic binding protein" evidence="1">
    <location>
        <begin position="82"/>
        <end position="174"/>
    </location>
</feature>
<dbReference type="Pfam" id="PF13407">
    <property type="entry name" value="Peripla_BP_4"/>
    <property type="match status" value="1"/>
</dbReference>
<dbReference type="STRING" id="442562.Rumeso_01597"/>
<dbReference type="AlphaFoldDB" id="A0A017HSC1"/>
<proteinExistence type="predicted"/>
<dbReference type="SUPFAM" id="SSF53822">
    <property type="entry name" value="Periplasmic binding protein-like I"/>
    <property type="match status" value="1"/>
</dbReference>
<protein>
    <submittedName>
        <fullName evidence="2">Transcriptional regulator, LacI family</fullName>
    </submittedName>
</protein>